<keyword evidence="2" id="KW-0436">Ligase</keyword>
<evidence type="ECO:0000313" key="3">
    <source>
        <dbReference type="Proteomes" id="UP000014071"/>
    </source>
</evidence>
<dbReference type="GO" id="GO:0016874">
    <property type="term" value="F:ligase activity"/>
    <property type="evidence" value="ECO:0007669"/>
    <property type="project" value="UniProtKB-KW"/>
</dbReference>
<protein>
    <submittedName>
        <fullName evidence="2">Glutamyl amidotransferase</fullName>
        <ecNumber evidence="2">6.3.5.-</ecNumber>
    </submittedName>
</protein>
<feature type="region of interest" description="Disordered" evidence="1">
    <location>
        <begin position="26"/>
        <end position="53"/>
    </location>
</feature>
<dbReference type="RefSeq" id="XP_012190365.1">
    <property type="nucleotide sequence ID" value="XM_012334975.1"/>
</dbReference>
<keyword evidence="2" id="KW-0808">Transferase</keyword>
<feature type="region of interest" description="Disordered" evidence="1">
    <location>
        <begin position="70"/>
        <end position="94"/>
    </location>
</feature>
<dbReference type="GeneID" id="24109644"/>
<accession>R9P5U7</accession>
<dbReference type="GO" id="GO:0016740">
    <property type="term" value="F:transferase activity"/>
    <property type="evidence" value="ECO:0007669"/>
    <property type="project" value="UniProtKB-KW"/>
</dbReference>
<proteinExistence type="predicted"/>
<organism evidence="2 3">
    <name type="scientific">Pseudozyma hubeiensis (strain SY62)</name>
    <name type="common">Yeast</name>
    <dbReference type="NCBI Taxonomy" id="1305764"/>
    <lineage>
        <taxon>Eukaryota</taxon>
        <taxon>Fungi</taxon>
        <taxon>Dikarya</taxon>
        <taxon>Basidiomycota</taxon>
        <taxon>Ustilaginomycotina</taxon>
        <taxon>Ustilaginomycetes</taxon>
        <taxon>Ustilaginales</taxon>
        <taxon>Ustilaginaceae</taxon>
        <taxon>Pseudozyma</taxon>
    </lineage>
</organism>
<dbReference type="AlphaFoldDB" id="R9P5U7"/>
<gene>
    <name evidence="2" type="ORF">PHSY_004362</name>
</gene>
<dbReference type="HOGENOM" id="CLU_1732291_0_0_1"/>
<dbReference type="EMBL" id="DF238805">
    <property type="protein sequence ID" value="GAC96778.1"/>
    <property type="molecule type" value="Genomic_DNA"/>
</dbReference>
<evidence type="ECO:0000256" key="1">
    <source>
        <dbReference type="SAM" id="MobiDB-lite"/>
    </source>
</evidence>
<sequence length="151" mass="16623">MSERERVDECECERLRRSRRWYGERVPITPASRTPSCKPDTSDSKAIRQRKSQRRASCIRLECRARESSSAIAGSKERAPHNDTLRLARPSSKEGVDLPGSVVAGFHIQPNCSSPRPPLSHFSLPVLLPRIVLVSGTSCSANIVDGASADI</sequence>
<keyword evidence="3" id="KW-1185">Reference proteome</keyword>
<dbReference type="Proteomes" id="UP000014071">
    <property type="component" value="Unassembled WGS sequence"/>
</dbReference>
<name>R9P5U7_PSEHS</name>
<evidence type="ECO:0000313" key="2">
    <source>
        <dbReference type="EMBL" id="GAC96778.1"/>
    </source>
</evidence>
<reference evidence="3" key="1">
    <citation type="journal article" date="2013" name="Genome Announc.">
        <title>Draft genome sequence of the basidiomycetous yeast-like fungus Pseudozyma hubeiensis SY62, which produces an abundant amount of the biosurfactant mannosylerythritol lipids.</title>
        <authorList>
            <person name="Konishi M."/>
            <person name="Hatada Y."/>
            <person name="Horiuchi J."/>
        </authorList>
    </citation>
    <scope>NUCLEOTIDE SEQUENCE [LARGE SCALE GENOMIC DNA]</scope>
    <source>
        <strain evidence="3">SY62</strain>
    </source>
</reference>
<feature type="compositionally biased region" description="Basic and acidic residues" evidence="1">
    <location>
        <begin position="75"/>
        <end position="94"/>
    </location>
</feature>
<dbReference type="EC" id="6.3.5.-" evidence="2"/>